<reference evidence="2 3" key="1">
    <citation type="submission" date="2024-03" db="EMBL/GenBank/DDBJ databases">
        <title>Rhodococcus navarretei sp. nov. and Pseudarthrobacter quantumdoti sp. nov., two new species with the ability to biosynthesize Quantum Dots isolated from soil samples at Union Glacier, Antarctica.</title>
        <authorList>
            <person name="Vargas M."/>
        </authorList>
    </citation>
    <scope>NUCLEOTIDE SEQUENCE [LARGE SCALE GENOMIC DNA]</scope>
    <source>
        <strain evidence="2 3">RC-2-3</strain>
    </source>
</reference>
<gene>
    <name evidence="2" type="ORF">WHH00_10035</name>
</gene>
<organism evidence="2 3">
    <name type="scientific">Pseudarthrobacter quantipunctorum</name>
    <dbReference type="NCBI Taxonomy" id="3128980"/>
    <lineage>
        <taxon>Bacteria</taxon>
        <taxon>Bacillati</taxon>
        <taxon>Actinomycetota</taxon>
        <taxon>Actinomycetes</taxon>
        <taxon>Micrococcales</taxon>
        <taxon>Micrococcaceae</taxon>
        <taxon>Pseudarthrobacter</taxon>
    </lineage>
</organism>
<feature type="region of interest" description="Disordered" evidence="1">
    <location>
        <begin position="266"/>
        <end position="299"/>
    </location>
</feature>
<evidence type="ECO:0000313" key="2">
    <source>
        <dbReference type="EMBL" id="WXK91452.1"/>
    </source>
</evidence>
<evidence type="ECO:0000313" key="3">
    <source>
        <dbReference type="Proteomes" id="UP001623384"/>
    </source>
</evidence>
<feature type="compositionally biased region" description="Basic and acidic residues" evidence="1">
    <location>
        <begin position="274"/>
        <end position="285"/>
    </location>
</feature>
<feature type="region of interest" description="Disordered" evidence="1">
    <location>
        <begin position="447"/>
        <end position="478"/>
    </location>
</feature>
<dbReference type="Proteomes" id="UP001623384">
    <property type="component" value="Chromosome"/>
</dbReference>
<accession>A0ABZ2QZ21</accession>
<protein>
    <submittedName>
        <fullName evidence="2">Uncharacterized protein</fullName>
    </submittedName>
</protein>
<name>A0ABZ2QZ21_9MICC</name>
<proteinExistence type="predicted"/>
<evidence type="ECO:0000256" key="1">
    <source>
        <dbReference type="SAM" id="MobiDB-lite"/>
    </source>
</evidence>
<keyword evidence="3" id="KW-1185">Reference proteome</keyword>
<dbReference type="EMBL" id="CP148033">
    <property type="protein sequence ID" value="WXK91452.1"/>
    <property type="molecule type" value="Genomic_DNA"/>
</dbReference>
<sequence length="1216" mass="127815">MRAHDVRKFRAVGARLDWLDIARRMLRAGHGEGIDDALLERLKERGPDTRLAWGCSEDLGVPRDAFTVWGRPVRDRLLRDAELAGVPVDEGELVWWGGEEAAHVQVRCQVQDPARPVALFLLRTGLDPAGAVGTAAVAPAGSPTVTLTASAGAATHAVLVNAHALTVRIQTVQDVVDADDWQPLERVGLPVDGHELGEYVPDEQGLVVAPTAPPKAAAQRIGRAGAPIGWYPVTETGRTAPPWKPSDPDGLVEETRKFLLPELRPLYASGTGETDQHALEDRRAVDPPSRADGTAADQPATARLKPLALLLLAAGTDPAANLAAGFGTAYRAADLAELMPDQRGELEYLVTGHYRRSVLGDGVEVAAYIPPVQRHAVVPPVVDLRAGRAALLPPALPDGPFHEAIEVSWRPGPRLATMTGPVAHAFAGWRHGAGFAEDLMPERLLGGSQPRAIPRPDADDATLAGGDRPKVVQGDQELPVDGSIDRGYAVAQCDIFGVWSRWEDVELTTSSPGVAPPRLAHLGLVATYAGSPVCPSVLTVDLATEWTQRTPAAIELRAVFYPMPTGATPPPFGAPPPLPPPAPNLGLDSTLTFTGDAATASAGTVVPLREDGSVAPSWGAPEQGGEARSYRFTVPGPALDFGAVSRWGVRVWARQTAPGIAAPSVWVPVPAQPATAVAGSPVPAVPTPPPLPPGVPLGSTPDAQGVSHVKVGWSGLAGPHVDRVVVWEASETTLRQRLAPGSPPDRTLLPGVRLQQLWDLYDAAPAAQRPLGFRRAAEVPAVPPAADLTLARGSEDIHLFLVTAVTTTGVESPWPGPGGGLPAHAHLQAAAAPRLRRPVMPLVRPAVQPDGSLTVAIEAASPIPVTAFEVFATRSELAARDHLTMGPPLAQVPAGAAFDPGTADPRLDPITRQRVWTADWSGALPPSWEPWHLRAVAVPERTVPVSAVRGLVSPASDVVTAVVLPSAAPQLDPLVAEVVGADHTGLLIRTGTSAPDRVVPAGSHTVQVTLGAVTGPVQPLEATARVADESTAPDTTAGPVVQRLPREAGRTPLRVWGRRDDPSVPVQATVRVADPLGRVAEQTVLVPGWVEPRPELTLKIIDVFRIAGRGYVASLLTSADPATEPPHVLTVVATLPGTIPPGPLRRRSLRASWELPDIPTRRSPVPPRGAEITAVRSRGSQGTEIGLWIPAARITGLTAAITHPIEGEVQDGWHPA</sequence>
<dbReference type="RefSeq" id="WP_406632425.1">
    <property type="nucleotide sequence ID" value="NZ_CP148033.1"/>
</dbReference>